<evidence type="ECO:0000313" key="1">
    <source>
        <dbReference type="EMBL" id="SIS99282.1"/>
    </source>
</evidence>
<gene>
    <name evidence="1" type="ORF">SAMN05421759_1095</name>
</gene>
<dbReference type="Proteomes" id="UP000186684">
    <property type="component" value="Unassembled WGS sequence"/>
</dbReference>
<proteinExistence type="predicted"/>
<accession>A0A1N7NLU7</accession>
<dbReference type="AlphaFoldDB" id="A0A1N7NLU7"/>
<sequence length="87" mass="9495">MLTQADIDPLLELVSDIYSLRLRGCFVLDENDAPVPSFASSGDLSLQLLGLHLRGRAAYDALAAKIEGARTYDDFIMETVQAAHDRG</sequence>
<dbReference type="RefSeq" id="WP_076448782.1">
    <property type="nucleotide sequence ID" value="NZ_FTOQ01000009.1"/>
</dbReference>
<name>A0A1N7NLU7_9RHOB</name>
<organism evidence="1 2">
    <name type="scientific">Roseivivax lentus</name>
    <dbReference type="NCBI Taxonomy" id="633194"/>
    <lineage>
        <taxon>Bacteria</taxon>
        <taxon>Pseudomonadati</taxon>
        <taxon>Pseudomonadota</taxon>
        <taxon>Alphaproteobacteria</taxon>
        <taxon>Rhodobacterales</taxon>
        <taxon>Roseobacteraceae</taxon>
        <taxon>Roseivivax</taxon>
    </lineage>
</organism>
<keyword evidence="2" id="KW-1185">Reference proteome</keyword>
<reference evidence="2" key="1">
    <citation type="submission" date="2017-01" db="EMBL/GenBank/DDBJ databases">
        <authorList>
            <person name="Varghese N."/>
            <person name="Submissions S."/>
        </authorList>
    </citation>
    <scope>NUCLEOTIDE SEQUENCE [LARGE SCALE GENOMIC DNA]</scope>
    <source>
        <strain evidence="2">DSM 29430</strain>
    </source>
</reference>
<protein>
    <submittedName>
        <fullName evidence="1">Uncharacterized protein</fullName>
    </submittedName>
</protein>
<dbReference type="EMBL" id="FTOQ01000009">
    <property type="protein sequence ID" value="SIS99282.1"/>
    <property type="molecule type" value="Genomic_DNA"/>
</dbReference>
<evidence type="ECO:0000313" key="2">
    <source>
        <dbReference type="Proteomes" id="UP000186684"/>
    </source>
</evidence>